<keyword evidence="3" id="KW-1185">Reference proteome</keyword>
<dbReference type="Gene3D" id="3.50.50.60">
    <property type="entry name" value="FAD/NAD(P)-binding domain"/>
    <property type="match status" value="1"/>
</dbReference>
<dbReference type="PANTHER" id="PTHR13847:SF281">
    <property type="entry name" value="FAD DEPENDENT OXIDOREDUCTASE DOMAIN-CONTAINING PROTEIN"/>
    <property type="match status" value="1"/>
</dbReference>
<gene>
    <name evidence="2" type="ORF">ACFSKV_14355</name>
</gene>
<evidence type="ECO:0000313" key="2">
    <source>
        <dbReference type="EMBL" id="MFD2202756.1"/>
    </source>
</evidence>
<comment type="caution">
    <text evidence="2">The sequence shown here is derived from an EMBL/GenBank/DDBJ whole genome shotgun (WGS) entry which is preliminary data.</text>
</comment>
<name>A0ABW5BDC1_9BACT</name>
<reference evidence="3" key="1">
    <citation type="journal article" date="2019" name="Int. J. Syst. Evol. Microbiol.">
        <title>The Global Catalogue of Microorganisms (GCM) 10K type strain sequencing project: providing services to taxonomists for standard genome sequencing and annotation.</title>
        <authorList>
            <consortium name="The Broad Institute Genomics Platform"/>
            <consortium name="The Broad Institute Genome Sequencing Center for Infectious Disease"/>
            <person name="Wu L."/>
            <person name="Ma J."/>
        </authorList>
    </citation>
    <scope>NUCLEOTIDE SEQUENCE [LARGE SCALE GENOMIC DNA]</scope>
    <source>
        <strain evidence="3">KCTC 19812</strain>
    </source>
</reference>
<dbReference type="PANTHER" id="PTHR13847">
    <property type="entry name" value="SARCOSINE DEHYDROGENASE-RELATED"/>
    <property type="match status" value="1"/>
</dbReference>
<dbReference type="SUPFAM" id="SSF51905">
    <property type="entry name" value="FAD/NAD(P)-binding domain"/>
    <property type="match status" value="1"/>
</dbReference>
<dbReference type="EC" id="1.-.-.-" evidence="2"/>
<dbReference type="GO" id="GO:0016491">
    <property type="term" value="F:oxidoreductase activity"/>
    <property type="evidence" value="ECO:0007669"/>
    <property type="project" value="UniProtKB-KW"/>
</dbReference>
<protein>
    <submittedName>
        <fullName evidence="2">NAD(P)/FAD-dependent oxidoreductase</fullName>
        <ecNumber evidence="2">1.-.-.-</ecNumber>
    </submittedName>
</protein>
<dbReference type="InterPro" id="IPR036188">
    <property type="entry name" value="FAD/NAD-bd_sf"/>
</dbReference>
<dbReference type="EMBL" id="JBHUIV010000020">
    <property type="protein sequence ID" value="MFD2202756.1"/>
    <property type="molecule type" value="Genomic_DNA"/>
</dbReference>
<dbReference type="Proteomes" id="UP001597414">
    <property type="component" value="Unassembled WGS sequence"/>
</dbReference>
<dbReference type="Pfam" id="PF01266">
    <property type="entry name" value="DAO"/>
    <property type="match status" value="1"/>
</dbReference>
<sequence>MLSYWEKKNFLKYDLVVVGGGIVGLSTAIQFKTLNPDSSVMVLERGIFPSGASTKNAGFACFGSLTEILDDLEVLPKEEVLSLVERRYKGLLAIRQYFGDSKLDYRPSGGFELITPKELSQLDHLKSVNDLLQPIFKKDVFSLLKDHRDYKFGPLVNEIVKNDFEGELDSGKFLNSLWEKCSDLKVKILTGVHVDQIDTDEKKVFIKDSYMAFSLVFQAKKIAICTNAFTKTLFPQQDIKPGRGLVLVTKILPFEVSWKGSFHYDKGYVYFRNIDNRLLLGGGRNMDFEGENTTEFGINPIIRSYLLSVINEIIFPGFSTEIEMEWSGIMAFGPDKRPIVVMEKPGVGLAVRLGGMGVAIGWQTAGELVNLLQKV</sequence>
<evidence type="ECO:0000259" key="1">
    <source>
        <dbReference type="Pfam" id="PF01266"/>
    </source>
</evidence>
<dbReference type="Gene3D" id="3.30.9.10">
    <property type="entry name" value="D-Amino Acid Oxidase, subunit A, domain 2"/>
    <property type="match status" value="1"/>
</dbReference>
<accession>A0ABW5BDC1</accession>
<evidence type="ECO:0000313" key="3">
    <source>
        <dbReference type="Proteomes" id="UP001597414"/>
    </source>
</evidence>
<dbReference type="RefSeq" id="WP_380804144.1">
    <property type="nucleotide sequence ID" value="NZ_JBHUIV010000020.1"/>
</dbReference>
<keyword evidence="2" id="KW-0560">Oxidoreductase</keyword>
<feature type="domain" description="FAD dependent oxidoreductase" evidence="1">
    <location>
        <begin position="14"/>
        <end position="369"/>
    </location>
</feature>
<organism evidence="2 3">
    <name type="scientific">Shivajiella indica</name>
    <dbReference type="NCBI Taxonomy" id="872115"/>
    <lineage>
        <taxon>Bacteria</taxon>
        <taxon>Pseudomonadati</taxon>
        <taxon>Bacteroidota</taxon>
        <taxon>Cytophagia</taxon>
        <taxon>Cytophagales</taxon>
        <taxon>Cyclobacteriaceae</taxon>
        <taxon>Shivajiella</taxon>
    </lineage>
</organism>
<dbReference type="InterPro" id="IPR006076">
    <property type="entry name" value="FAD-dep_OxRdtase"/>
</dbReference>
<proteinExistence type="predicted"/>